<dbReference type="PROSITE" id="PS00194">
    <property type="entry name" value="THIOREDOXIN_1"/>
    <property type="match status" value="1"/>
</dbReference>
<comment type="caution">
    <text evidence="8">The sequence shown here is derived from an EMBL/GenBank/DDBJ whole genome shotgun (WGS) entry which is preliminary data.</text>
</comment>
<evidence type="ECO:0000256" key="1">
    <source>
        <dbReference type="ARBA" id="ARBA00004196"/>
    </source>
</evidence>
<sequence>MSPSRASLRRVPRRAAVLAAALAAGTLALAGCTGQQAGPSGGDSNIVQGTGEITRVAAADRQQAPDLTGEGTHGEQLALADYRGQVVVLNVWGSWCAPCRAEAPNLAKVAADTAGQDVQFLGINTRDRDVVNAQRFDERFGIEYPSFFDPSGRLILEFPRGSLSPQAIPSTLIIDREGRIAVRALKPLSEEDLRAALDPVIAEK</sequence>
<dbReference type="Pfam" id="PF00578">
    <property type="entry name" value="AhpC-TSA"/>
    <property type="match status" value="1"/>
</dbReference>
<dbReference type="PROSITE" id="PS51352">
    <property type="entry name" value="THIOREDOXIN_2"/>
    <property type="match status" value="1"/>
</dbReference>
<keyword evidence="3" id="KW-0735">Signal-anchor</keyword>
<keyword evidence="6" id="KW-0732">Signal</keyword>
<keyword evidence="4" id="KW-1015">Disulfide bond</keyword>
<accession>A0ABN2PX41</accession>
<evidence type="ECO:0000256" key="3">
    <source>
        <dbReference type="ARBA" id="ARBA00022968"/>
    </source>
</evidence>
<feature type="signal peptide" evidence="6">
    <location>
        <begin position="1"/>
        <end position="30"/>
    </location>
</feature>
<dbReference type="SUPFAM" id="SSF52833">
    <property type="entry name" value="Thioredoxin-like"/>
    <property type="match status" value="1"/>
</dbReference>
<dbReference type="InterPro" id="IPR017937">
    <property type="entry name" value="Thioredoxin_CS"/>
</dbReference>
<comment type="subcellular location">
    <subcellularLocation>
        <location evidence="1">Cell envelope</location>
    </subcellularLocation>
</comment>
<evidence type="ECO:0000259" key="7">
    <source>
        <dbReference type="PROSITE" id="PS51352"/>
    </source>
</evidence>
<proteinExistence type="predicted"/>
<evidence type="ECO:0000256" key="6">
    <source>
        <dbReference type="SAM" id="SignalP"/>
    </source>
</evidence>
<protein>
    <submittedName>
        <fullName evidence="8">TlpA disulfide reductase family protein</fullName>
    </submittedName>
</protein>
<evidence type="ECO:0000256" key="2">
    <source>
        <dbReference type="ARBA" id="ARBA00022748"/>
    </source>
</evidence>
<keyword evidence="3" id="KW-0812">Transmembrane</keyword>
<dbReference type="PANTHER" id="PTHR42852">
    <property type="entry name" value="THIOL:DISULFIDE INTERCHANGE PROTEIN DSBE"/>
    <property type="match status" value="1"/>
</dbReference>
<dbReference type="Proteomes" id="UP001501303">
    <property type="component" value="Unassembled WGS sequence"/>
</dbReference>
<dbReference type="PROSITE" id="PS51257">
    <property type="entry name" value="PROKAR_LIPOPROTEIN"/>
    <property type="match status" value="1"/>
</dbReference>
<keyword evidence="2" id="KW-0201">Cytochrome c-type biogenesis</keyword>
<organism evidence="8 9">
    <name type="scientific">Streptomyces sodiiphilus</name>
    <dbReference type="NCBI Taxonomy" id="226217"/>
    <lineage>
        <taxon>Bacteria</taxon>
        <taxon>Bacillati</taxon>
        <taxon>Actinomycetota</taxon>
        <taxon>Actinomycetes</taxon>
        <taxon>Kitasatosporales</taxon>
        <taxon>Streptomycetaceae</taxon>
        <taxon>Streptomyces</taxon>
    </lineage>
</organism>
<dbReference type="CDD" id="cd02966">
    <property type="entry name" value="TlpA_like_family"/>
    <property type="match status" value="1"/>
</dbReference>
<reference evidence="8 9" key="1">
    <citation type="journal article" date="2019" name="Int. J. Syst. Evol. Microbiol.">
        <title>The Global Catalogue of Microorganisms (GCM) 10K type strain sequencing project: providing services to taxonomists for standard genome sequencing and annotation.</title>
        <authorList>
            <consortium name="The Broad Institute Genomics Platform"/>
            <consortium name="The Broad Institute Genome Sequencing Center for Infectious Disease"/>
            <person name="Wu L."/>
            <person name="Ma J."/>
        </authorList>
    </citation>
    <scope>NUCLEOTIDE SEQUENCE [LARGE SCALE GENOMIC DNA]</scope>
    <source>
        <strain evidence="8 9">JCM 13581</strain>
    </source>
</reference>
<gene>
    <name evidence="8" type="ORF">GCM10009716_44730</name>
</gene>
<keyword evidence="9" id="KW-1185">Reference proteome</keyword>
<feature type="chain" id="PRO_5045866597" evidence="6">
    <location>
        <begin position="31"/>
        <end position="204"/>
    </location>
</feature>
<dbReference type="InterPro" id="IPR013766">
    <property type="entry name" value="Thioredoxin_domain"/>
</dbReference>
<dbReference type="PANTHER" id="PTHR42852:SF6">
    <property type="entry name" value="THIOL:DISULFIDE INTERCHANGE PROTEIN DSBE"/>
    <property type="match status" value="1"/>
</dbReference>
<evidence type="ECO:0000256" key="4">
    <source>
        <dbReference type="ARBA" id="ARBA00023157"/>
    </source>
</evidence>
<evidence type="ECO:0000256" key="5">
    <source>
        <dbReference type="ARBA" id="ARBA00023284"/>
    </source>
</evidence>
<dbReference type="InterPro" id="IPR036249">
    <property type="entry name" value="Thioredoxin-like_sf"/>
</dbReference>
<dbReference type="InterPro" id="IPR050553">
    <property type="entry name" value="Thioredoxin_ResA/DsbE_sf"/>
</dbReference>
<dbReference type="RefSeq" id="WP_344265778.1">
    <property type="nucleotide sequence ID" value="NZ_BAAAMJ010000070.1"/>
</dbReference>
<keyword evidence="5" id="KW-0676">Redox-active center</keyword>
<feature type="domain" description="Thioredoxin" evidence="7">
    <location>
        <begin position="58"/>
        <end position="202"/>
    </location>
</feature>
<name>A0ABN2PX41_9ACTN</name>
<dbReference type="EMBL" id="BAAAMJ010000070">
    <property type="protein sequence ID" value="GAA1932609.1"/>
    <property type="molecule type" value="Genomic_DNA"/>
</dbReference>
<evidence type="ECO:0000313" key="8">
    <source>
        <dbReference type="EMBL" id="GAA1932609.1"/>
    </source>
</evidence>
<dbReference type="Gene3D" id="3.40.30.10">
    <property type="entry name" value="Glutaredoxin"/>
    <property type="match status" value="1"/>
</dbReference>
<evidence type="ECO:0000313" key="9">
    <source>
        <dbReference type="Proteomes" id="UP001501303"/>
    </source>
</evidence>
<dbReference type="InterPro" id="IPR000866">
    <property type="entry name" value="AhpC/TSA"/>
</dbReference>